<dbReference type="PROSITE" id="PS50086">
    <property type="entry name" value="TBC_RABGAP"/>
    <property type="match status" value="1"/>
</dbReference>
<evidence type="ECO:0000313" key="4">
    <source>
        <dbReference type="RefSeq" id="XP_013793226.1"/>
    </source>
</evidence>
<dbReference type="PANTHER" id="PTHR22957">
    <property type="entry name" value="TBC1 DOMAIN FAMILY MEMBER GTPASE-ACTIVATING PROTEIN"/>
    <property type="match status" value="1"/>
</dbReference>
<evidence type="ECO:0000259" key="2">
    <source>
        <dbReference type="PROSITE" id="PS50086"/>
    </source>
</evidence>
<protein>
    <submittedName>
        <fullName evidence="4">TBC domain-containing protein kinase-like protein</fullName>
    </submittedName>
</protein>
<name>A0ABM1C2V2_LIMPO</name>
<keyword evidence="1" id="KW-0343">GTPase activation</keyword>
<feature type="domain" description="Rab-GAP TBC" evidence="2">
    <location>
        <begin position="152"/>
        <end position="284"/>
    </location>
</feature>
<gene>
    <name evidence="4" type="primary">LOC106477182</name>
</gene>
<dbReference type="SUPFAM" id="SSF47923">
    <property type="entry name" value="Ypt/Rab-GAP domain of gyp1p"/>
    <property type="match status" value="1"/>
</dbReference>
<accession>A0ABM1C2V2</accession>
<dbReference type="Gene3D" id="1.10.8.270">
    <property type="entry name" value="putative rabgap domain of human tbc1 domain family member 14 like domains"/>
    <property type="match status" value="1"/>
</dbReference>
<proteinExistence type="predicted"/>
<dbReference type="PANTHER" id="PTHR22957:SF168">
    <property type="entry name" value="TBC DOMAIN-CONTAINING PROTEIN KINASE-LIKE PROTEIN"/>
    <property type="match status" value="1"/>
</dbReference>
<organism evidence="3 4">
    <name type="scientific">Limulus polyphemus</name>
    <name type="common">Atlantic horseshoe crab</name>
    <dbReference type="NCBI Taxonomy" id="6850"/>
    <lineage>
        <taxon>Eukaryota</taxon>
        <taxon>Metazoa</taxon>
        <taxon>Ecdysozoa</taxon>
        <taxon>Arthropoda</taxon>
        <taxon>Chelicerata</taxon>
        <taxon>Merostomata</taxon>
        <taxon>Xiphosura</taxon>
        <taxon>Limulidae</taxon>
        <taxon>Limulus</taxon>
    </lineage>
</organism>
<dbReference type="GeneID" id="106477182"/>
<dbReference type="InterPro" id="IPR035969">
    <property type="entry name" value="Rab-GAP_TBC_sf"/>
</dbReference>
<dbReference type="Pfam" id="PF00566">
    <property type="entry name" value="RabGAP-TBC"/>
    <property type="match status" value="1"/>
</dbReference>
<dbReference type="RefSeq" id="XP_013793226.1">
    <property type="nucleotide sequence ID" value="XM_013937772.2"/>
</dbReference>
<feature type="non-terminal residue" evidence="4">
    <location>
        <position position="1"/>
    </location>
</feature>
<sequence length="284" mass="32990">NHLLRRPLEEIYYLWQLTGGDIEAELRRQGLIKVKPAICTQPKVVIEEGEQFGQKKDSAFFLNDTVIILPLDQLKQRLKDIDPVIYYPLIENGSTSLPSNVSSIDLQETASLPLLIKEKDIEYQLHRVILFERLLNAYPYKRPQIVREARADIPPLYRGHVWAALLEIEGDIHSQYDQIDKETPTLTDRQIEVDIPRCHQYDELLSSPTGHNKFKRILKAWVVTHPQYVYWQGLDSLCAPFLRLNFSNEALAYACLSAFIPKYLNMFFLKDNSPVIQGTYFFIL</sequence>
<keyword evidence="3" id="KW-1185">Reference proteome</keyword>
<evidence type="ECO:0000313" key="3">
    <source>
        <dbReference type="Proteomes" id="UP000694941"/>
    </source>
</evidence>
<dbReference type="InterPro" id="IPR000195">
    <property type="entry name" value="Rab-GAP-TBC_dom"/>
</dbReference>
<reference evidence="4" key="1">
    <citation type="submission" date="2025-08" db="UniProtKB">
        <authorList>
            <consortium name="RefSeq"/>
        </authorList>
    </citation>
    <scope>IDENTIFICATION</scope>
    <source>
        <tissue evidence="4">Muscle</tissue>
    </source>
</reference>
<evidence type="ECO:0000256" key="1">
    <source>
        <dbReference type="ARBA" id="ARBA00022468"/>
    </source>
</evidence>
<dbReference type="Proteomes" id="UP000694941">
    <property type="component" value="Unplaced"/>
</dbReference>